<dbReference type="SUPFAM" id="SSF50494">
    <property type="entry name" value="Trypsin-like serine proteases"/>
    <property type="match status" value="1"/>
</dbReference>
<evidence type="ECO:0000313" key="7">
    <source>
        <dbReference type="EMBL" id="CAL1292011.1"/>
    </source>
</evidence>
<dbReference type="GO" id="GO:0004252">
    <property type="term" value="F:serine-type endopeptidase activity"/>
    <property type="evidence" value="ECO:0007669"/>
    <property type="project" value="InterPro"/>
</dbReference>
<dbReference type="CDD" id="cd00190">
    <property type="entry name" value="Tryp_SPc"/>
    <property type="match status" value="1"/>
</dbReference>
<dbReference type="FunFam" id="2.40.10.10:FF:000028">
    <property type="entry name" value="Serine protease easter"/>
    <property type="match status" value="1"/>
</dbReference>
<evidence type="ECO:0000256" key="3">
    <source>
        <dbReference type="ARBA" id="ARBA00023180"/>
    </source>
</evidence>
<feature type="chain" id="PRO_5043584357" description="Peptidase S1 domain-containing protein" evidence="5">
    <location>
        <begin position="17"/>
        <end position="1168"/>
    </location>
</feature>
<dbReference type="SMART" id="SM00020">
    <property type="entry name" value="Tryp_SPc"/>
    <property type="match status" value="1"/>
</dbReference>
<dbReference type="InterPro" id="IPR009003">
    <property type="entry name" value="Peptidase_S1_PA"/>
</dbReference>
<dbReference type="Gene3D" id="2.40.10.10">
    <property type="entry name" value="Trypsin-like serine proteases"/>
    <property type="match status" value="2"/>
</dbReference>
<evidence type="ECO:0000259" key="6">
    <source>
        <dbReference type="PROSITE" id="PS50240"/>
    </source>
</evidence>
<evidence type="ECO:0000256" key="2">
    <source>
        <dbReference type="ARBA" id="ARBA00023157"/>
    </source>
</evidence>
<dbReference type="InterPro" id="IPR001254">
    <property type="entry name" value="Trypsin_dom"/>
</dbReference>
<evidence type="ECO:0000313" key="8">
    <source>
        <dbReference type="Proteomes" id="UP001497382"/>
    </source>
</evidence>
<name>A0AAV2B829_9ARAC</name>
<dbReference type="AlphaFoldDB" id="A0AAV2B829"/>
<dbReference type="InterPro" id="IPR018114">
    <property type="entry name" value="TRYPSIN_HIS"/>
</dbReference>
<organism evidence="7 8">
    <name type="scientific">Larinioides sclopetarius</name>
    <dbReference type="NCBI Taxonomy" id="280406"/>
    <lineage>
        <taxon>Eukaryota</taxon>
        <taxon>Metazoa</taxon>
        <taxon>Ecdysozoa</taxon>
        <taxon>Arthropoda</taxon>
        <taxon>Chelicerata</taxon>
        <taxon>Arachnida</taxon>
        <taxon>Araneae</taxon>
        <taxon>Araneomorphae</taxon>
        <taxon>Entelegynae</taxon>
        <taxon>Araneoidea</taxon>
        <taxon>Araneidae</taxon>
        <taxon>Larinioides</taxon>
    </lineage>
</organism>
<dbReference type="EMBL" id="CAXIEN010000297">
    <property type="protein sequence ID" value="CAL1292011.1"/>
    <property type="molecule type" value="Genomic_DNA"/>
</dbReference>
<keyword evidence="1 5" id="KW-0732">Signal</keyword>
<keyword evidence="8" id="KW-1185">Reference proteome</keyword>
<evidence type="ECO:0000256" key="1">
    <source>
        <dbReference type="ARBA" id="ARBA00022729"/>
    </source>
</evidence>
<dbReference type="Proteomes" id="UP001497382">
    <property type="component" value="Unassembled WGS sequence"/>
</dbReference>
<dbReference type="PROSITE" id="PS50240">
    <property type="entry name" value="TRYPSIN_DOM"/>
    <property type="match status" value="1"/>
</dbReference>
<dbReference type="GO" id="GO:0006508">
    <property type="term" value="P:proteolysis"/>
    <property type="evidence" value="ECO:0007669"/>
    <property type="project" value="InterPro"/>
</dbReference>
<keyword evidence="2" id="KW-1015">Disulfide bond</keyword>
<sequence length="1168" mass="131141">MLSFLIVLYALIGVQGKAFPSRYKRNYEGSYHYIPYEEGIVHIPPGYSPENMPNYQDYVHGYIQTNGHDWSAYYQSMLPQSMQHPYSNINGHHKMKTKHNWHFIDQSRVPVSQYTDGMHHFESGVEAPNVIEALVKKDVIDKHDEYEAPFVVEALVSKGRIDNADAEVPVVVDSLTVKEKPTNSKYDRNAPVTKPSAFYYMYEPIDKTIKDGAFISSNKFELPVLADSLNKKGKPVKIKPVSSYGAFELPTFDSLTKKDKPIKVESVTSYDEFELPGVADSLGKKDKPIKIKTVASNGEIELPIVDSLTKKGKPVKVETAAPYSAFNLPLVDSLTKKVEPVASYDAFELPAVVDSLSKKDKPIKVKPVASYEAFELPIVDSLTKNDKPEKVKPVSSYGAFELPAVVDSLSKKDKPIKVKPVASYEAFELPIVDSLTKKDKPEKVKPVASYGAFELPAVDSLGKKDKPIKVKPVASYEAFELPIVDSLTKKDKPEKVKPVASYGAFELPAVVDSLGKKDKPIKVKPVASYEAFELPIVDSLTKKDKPEKVKPVASYGAFELPAVVDSLGKKDKPIKVKPVASYEAFELPIVDSLTKKDKPEKVKPVASYGAFELPAVVDSLGKKDKPIKVKPVASYEAFNLSIVDPLTKKNKPVKVEPTDFYNMHEPVKEKPVKEKPVKEKPNSYESLDYPLAFDSLNKIGEREHETPTVIEALVRKEIPTFHREEEHESPIAIEALVRKRPPVNESKKTNPKKILQKDSIHPVEESLLTKENVESFAIPEIEAMIVEQETERKESQKPEVIPFDETHGFNEPEMDGFDENEDGSAIDFDRSRLARSFLPVDSNIFSIATNMQEQKRRKFKKCVTPKNETGNCMPFQLCSMSSTVTNVDELLRNVCIIDEVFIGVCCPEFPVETVRVDWEQLKPDAEKLNEEKSSQFPKECGRLPLRVTDEDPWPWMASLIAKSSDKIFCGGALVTEQYVLTAAHCTVRIPRNRILVRLGRPASENLPEPDFEVIEIKRHAGYNPRTMQNDIALLKLSRRVQFGDFRGVVCLAKDEEGIEDLVSKSASLLRWKETPGEIKDVEPLTVISNKECQSRMRTAIADSILCTEPRTDATMCNADSGAPLIMPKDDKFEVIGILTWNRNDCDERFPAVFTRVSSYHRWIEKLAS</sequence>
<evidence type="ECO:0000256" key="5">
    <source>
        <dbReference type="SAM" id="SignalP"/>
    </source>
</evidence>
<accession>A0AAV2B829</accession>
<dbReference type="InterPro" id="IPR043504">
    <property type="entry name" value="Peptidase_S1_PA_chymotrypsin"/>
</dbReference>
<dbReference type="InterPro" id="IPR001314">
    <property type="entry name" value="Peptidase_S1A"/>
</dbReference>
<dbReference type="PRINTS" id="PR00722">
    <property type="entry name" value="CHYMOTRYPSIN"/>
</dbReference>
<feature type="domain" description="Peptidase S1" evidence="6">
    <location>
        <begin position="941"/>
        <end position="1168"/>
    </location>
</feature>
<protein>
    <recommendedName>
        <fullName evidence="6">Peptidase S1 domain-containing protein</fullName>
    </recommendedName>
</protein>
<dbReference type="PANTHER" id="PTHR24260">
    <property type="match status" value="1"/>
</dbReference>
<dbReference type="PANTHER" id="PTHR24260:SF136">
    <property type="entry name" value="GH08193P-RELATED"/>
    <property type="match status" value="1"/>
</dbReference>
<evidence type="ECO:0000256" key="4">
    <source>
        <dbReference type="ARBA" id="ARBA00024195"/>
    </source>
</evidence>
<dbReference type="InterPro" id="IPR022700">
    <property type="entry name" value="CLIP"/>
</dbReference>
<comment type="similarity">
    <text evidence="4">Belongs to the peptidase S1 family. CLIP subfamily.</text>
</comment>
<feature type="signal peptide" evidence="5">
    <location>
        <begin position="1"/>
        <end position="16"/>
    </location>
</feature>
<reference evidence="7 8" key="1">
    <citation type="submission" date="2024-04" db="EMBL/GenBank/DDBJ databases">
        <authorList>
            <person name="Rising A."/>
            <person name="Reimegard J."/>
            <person name="Sonavane S."/>
            <person name="Akerstrom W."/>
            <person name="Nylinder S."/>
            <person name="Hedman E."/>
            <person name="Kallberg Y."/>
        </authorList>
    </citation>
    <scope>NUCLEOTIDE SEQUENCE [LARGE SCALE GENOMIC DNA]</scope>
</reference>
<dbReference type="PROSITE" id="PS00134">
    <property type="entry name" value="TRYPSIN_HIS"/>
    <property type="match status" value="1"/>
</dbReference>
<comment type="caution">
    <text evidence="7">The sequence shown here is derived from an EMBL/GenBank/DDBJ whole genome shotgun (WGS) entry which is preliminary data.</text>
</comment>
<dbReference type="Pfam" id="PF00089">
    <property type="entry name" value="Trypsin"/>
    <property type="match status" value="1"/>
</dbReference>
<dbReference type="InterPro" id="IPR051333">
    <property type="entry name" value="CLIP_Serine_Protease"/>
</dbReference>
<gene>
    <name evidence="7" type="ORF">LARSCL_LOCUS17408</name>
</gene>
<proteinExistence type="inferred from homology"/>
<dbReference type="SMART" id="SM00680">
    <property type="entry name" value="CLIP"/>
    <property type="match status" value="1"/>
</dbReference>
<keyword evidence="3" id="KW-0325">Glycoprotein</keyword>